<dbReference type="EC" id="4.4.1.5" evidence="3 11"/>
<dbReference type="InterPro" id="IPR029068">
    <property type="entry name" value="Glyas_Bleomycin-R_OHBP_Dase"/>
</dbReference>
<comment type="catalytic activity">
    <reaction evidence="8 11">
        <text>(R)-S-lactoylglutathione = methylglyoxal + glutathione</text>
        <dbReference type="Rhea" id="RHEA:19069"/>
        <dbReference type="ChEBI" id="CHEBI:17158"/>
        <dbReference type="ChEBI" id="CHEBI:57474"/>
        <dbReference type="ChEBI" id="CHEBI:57925"/>
        <dbReference type="EC" id="4.4.1.5"/>
    </reaction>
</comment>
<dbReference type="FunFam" id="3.10.180.10:FF:000004">
    <property type="entry name" value="Lactoylglutathione lyase"/>
    <property type="match status" value="2"/>
</dbReference>
<keyword evidence="4 10" id="KW-0479">Metal-binding</keyword>
<evidence type="ECO:0000256" key="8">
    <source>
        <dbReference type="ARBA" id="ARBA00048273"/>
    </source>
</evidence>
<evidence type="ECO:0000256" key="1">
    <source>
        <dbReference type="ARBA" id="ARBA00005008"/>
    </source>
</evidence>
<dbReference type="PANTHER" id="PTHR46036:SF2">
    <property type="entry name" value="LACTOYLGLUTATHIONE LYASE GLX1"/>
    <property type="match status" value="1"/>
</dbReference>
<evidence type="ECO:0000256" key="11">
    <source>
        <dbReference type="RuleBase" id="RU361179"/>
    </source>
</evidence>
<dbReference type="InterPro" id="IPR004361">
    <property type="entry name" value="Glyoxalase_1"/>
</dbReference>
<dbReference type="GO" id="GO:0046872">
    <property type="term" value="F:metal ion binding"/>
    <property type="evidence" value="ECO:0007669"/>
    <property type="project" value="UniProtKB-UniRule"/>
</dbReference>
<keyword evidence="14" id="KW-1185">Reference proteome</keyword>
<organism evidence="13 14">
    <name type="scientific">Miscanthus lutarioriparius</name>
    <dbReference type="NCBI Taxonomy" id="422564"/>
    <lineage>
        <taxon>Eukaryota</taxon>
        <taxon>Viridiplantae</taxon>
        <taxon>Streptophyta</taxon>
        <taxon>Embryophyta</taxon>
        <taxon>Tracheophyta</taxon>
        <taxon>Spermatophyta</taxon>
        <taxon>Magnoliopsida</taxon>
        <taxon>Liliopsida</taxon>
        <taxon>Poales</taxon>
        <taxon>Poaceae</taxon>
        <taxon>PACMAD clade</taxon>
        <taxon>Panicoideae</taxon>
        <taxon>Andropogonodae</taxon>
        <taxon>Andropogoneae</taxon>
        <taxon>Saccharinae</taxon>
        <taxon>Miscanthus</taxon>
    </lineage>
</organism>
<dbReference type="InterPro" id="IPR004360">
    <property type="entry name" value="Glyas_Fos-R_dOase_dom"/>
</dbReference>
<comment type="similarity">
    <text evidence="2 11">Belongs to the glyoxalase I family.</text>
</comment>
<dbReference type="UniPathway" id="UPA00619">
    <property type="reaction ID" value="UER00675"/>
</dbReference>
<comment type="cofactor">
    <cofactor evidence="10">
        <name>Zn(2+)</name>
        <dbReference type="ChEBI" id="CHEBI:29105"/>
    </cofactor>
    <text evidence="10">Binds 1 zinc ion per subunit. In the homodimer, two zinc ions are bound between subunits.</text>
</comment>
<comment type="caution">
    <text evidence="13">The sequence shown here is derived from an EMBL/GenBank/DDBJ whole genome shotgun (WGS) entry which is preliminary data.</text>
</comment>
<evidence type="ECO:0000256" key="9">
    <source>
        <dbReference type="PIRSR" id="PIRSR604361-1"/>
    </source>
</evidence>
<dbReference type="AlphaFoldDB" id="A0A811R775"/>
<evidence type="ECO:0000256" key="4">
    <source>
        <dbReference type="ARBA" id="ARBA00022723"/>
    </source>
</evidence>
<protein>
    <recommendedName>
        <fullName evidence="3 11">Lactoylglutathione lyase</fullName>
        <ecNumber evidence="3 11">4.4.1.5</ecNumber>
    </recommendedName>
    <alternativeName>
        <fullName evidence="7 11">Glyoxalase I</fullName>
    </alternativeName>
</protein>
<evidence type="ECO:0000256" key="3">
    <source>
        <dbReference type="ARBA" id="ARBA00012081"/>
    </source>
</evidence>
<dbReference type="PANTHER" id="PTHR46036">
    <property type="entry name" value="LACTOYLGLUTATHIONE LYASE"/>
    <property type="match status" value="1"/>
</dbReference>
<dbReference type="SUPFAM" id="SSF54593">
    <property type="entry name" value="Glyoxalase/Bleomycin resistance protein/Dihydroxybiphenyl dioxygenase"/>
    <property type="match status" value="2"/>
</dbReference>
<dbReference type="Gene3D" id="3.10.180.10">
    <property type="entry name" value="2,3-Dihydroxybiphenyl 1,2-Dioxygenase, domain 1"/>
    <property type="match status" value="2"/>
</dbReference>
<dbReference type="Proteomes" id="UP000604825">
    <property type="component" value="Unassembled WGS sequence"/>
</dbReference>
<keyword evidence="6 11" id="KW-0456">Lyase</keyword>
<evidence type="ECO:0000256" key="10">
    <source>
        <dbReference type="PIRSR" id="PIRSR604361-3"/>
    </source>
</evidence>
<evidence type="ECO:0000256" key="5">
    <source>
        <dbReference type="ARBA" id="ARBA00022737"/>
    </source>
</evidence>
<name>A0A811R775_9POAL</name>
<dbReference type="InterPro" id="IPR018146">
    <property type="entry name" value="Glyoxalase_1_CS"/>
</dbReference>
<dbReference type="InterPro" id="IPR037523">
    <property type="entry name" value="VOC_core"/>
</dbReference>
<sequence length="290" mass="32514">MATGSEASKPAETVLDWHKQDNKRMLHAVYRVGDLDRTIKYYTECFGMKLLRKRDIPEEKYTNAFLGFGPEDTNFAVELTYNYGVDKYDIGTGFGHFAIANEDVYKLAENIKSKGGKITREPGPVKGGSTVIAFAQDPDGYMFELIQRAETPEPLCQVMLRVGDLERSIKFYEKALGLKLLRKKDVPDYKYTIAMLGYADEDKTTVLELTYNYGVTEYSKGNAYAQVAIGTNDVYKSAEAVELATKELGGKILRQPGPLPGINTKIASFVDPDGWKVVLVDNTDFLRELH</sequence>
<dbReference type="PROSITE" id="PS00934">
    <property type="entry name" value="GLYOXALASE_I_1"/>
    <property type="match status" value="1"/>
</dbReference>
<evidence type="ECO:0000259" key="12">
    <source>
        <dbReference type="PROSITE" id="PS51819"/>
    </source>
</evidence>
<dbReference type="GO" id="GO:0004462">
    <property type="term" value="F:lactoylglutathione lyase activity"/>
    <property type="evidence" value="ECO:0007669"/>
    <property type="project" value="UniProtKB-UniRule"/>
</dbReference>
<keyword evidence="5" id="KW-0677">Repeat</keyword>
<dbReference type="PROSITE" id="PS00935">
    <property type="entry name" value="GLYOXALASE_I_2"/>
    <property type="match status" value="1"/>
</dbReference>
<dbReference type="GO" id="GO:0019243">
    <property type="term" value="P:methylglyoxal catabolic process to D-lactate via S-lactoyl-glutathione"/>
    <property type="evidence" value="ECO:0007669"/>
    <property type="project" value="TreeGrafter"/>
</dbReference>
<gene>
    <name evidence="13" type="ORF">NCGR_LOCUS49270</name>
</gene>
<feature type="active site" description="Proton donor/acceptor" evidence="9">
    <location>
        <position position="144"/>
    </location>
</feature>
<feature type="binding site" evidence="10">
    <location>
        <position position="96"/>
    </location>
    <ligand>
        <name>Zn(2+)</name>
        <dbReference type="ChEBI" id="CHEBI:29105"/>
        <note>ligand shared between dimeric partners</note>
    </ligand>
</feature>
<keyword evidence="10 11" id="KW-0862">Zinc</keyword>
<evidence type="ECO:0000256" key="7">
    <source>
        <dbReference type="ARBA" id="ARBA00030537"/>
    </source>
</evidence>
<feature type="domain" description="VOC" evidence="12">
    <location>
        <begin position="24"/>
        <end position="148"/>
    </location>
</feature>
<evidence type="ECO:0000256" key="6">
    <source>
        <dbReference type="ARBA" id="ARBA00023239"/>
    </source>
</evidence>
<dbReference type="PROSITE" id="PS51819">
    <property type="entry name" value="VOC"/>
    <property type="match status" value="2"/>
</dbReference>
<dbReference type="Pfam" id="PF00903">
    <property type="entry name" value="Glyoxalase"/>
    <property type="match status" value="2"/>
</dbReference>
<dbReference type="GO" id="GO:0005737">
    <property type="term" value="C:cytoplasm"/>
    <property type="evidence" value="ECO:0007669"/>
    <property type="project" value="TreeGrafter"/>
</dbReference>
<feature type="domain" description="VOC" evidence="12">
    <location>
        <begin position="154"/>
        <end position="282"/>
    </location>
</feature>
<accession>A0A811R775</accession>
<comment type="pathway">
    <text evidence="1 11">Secondary metabolite metabolism; methylglyoxal degradation; (R)-lactate from methylglyoxal: step 1/2.</text>
</comment>
<feature type="binding site" evidence="10">
    <location>
        <position position="78"/>
    </location>
    <ligand>
        <name>Zn(2+)</name>
        <dbReference type="ChEBI" id="CHEBI:29105"/>
        <note>ligand shared between dimeric partners</note>
    </ligand>
</feature>
<comment type="function">
    <text evidence="11">Catalyzes the conversion of hemimercaptal, formed from methylglyoxal and glutathione, to S-lactoylglutathione.</text>
</comment>
<feature type="binding site" evidence="10">
    <location>
        <position position="144"/>
    </location>
    <ligand>
        <name>Zn(2+)</name>
        <dbReference type="ChEBI" id="CHEBI:29105"/>
        <note>ligand shared between dimeric partners</note>
    </ligand>
</feature>
<proteinExistence type="inferred from homology"/>
<dbReference type="CDD" id="cd16358">
    <property type="entry name" value="GlxI_Ni"/>
    <property type="match status" value="1"/>
</dbReference>
<evidence type="ECO:0000313" key="13">
    <source>
        <dbReference type="EMBL" id="CAD6265965.1"/>
    </source>
</evidence>
<dbReference type="OrthoDB" id="16820at2759"/>
<dbReference type="NCBIfam" id="TIGR00068">
    <property type="entry name" value="glyox_I"/>
    <property type="match status" value="1"/>
</dbReference>
<evidence type="ECO:0000313" key="14">
    <source>
        <dbReference type="Proteomes" id="UP000604825"/>
    </source>
</evidence>
<reference evidence="13" key="1">
    <citation type="submission" date="2020-10" db="EMBL/GenBank/DDBJ databases">
        <authorList>
            <person name="Han B."/>
            <person name="Lu T."/>
            <person name="Zhao Q."/>
            <person name="Huang X."/>
            <person name="Zhao Y."/>
        </authorList>
    </citation>
    <scope>NUCLEOTIDE SEQUENCE</scope>
</reference>
<evidence type="ECO:0000256" key="2">
    <source>
        <dbReference type="ARBA" id="ARBA00010363"/>
    </source>
</evidence>
<dbReference type="EMBL" id="CAJGYO010000013">
    <property type="protein sequence ID" value="CAD6265965.1"/>
    <property type="molecule type" value="Genomic_DNA"/>
</dbReference>